<dbReference type="SMART" id="SM00066">
    <property type="entry name" value="GAL4"/>
    <property type="match status" value="1"/>
</dbReference>
<proteinExistence type="predicted"/>
<dbReference type="PANTHER" id="PTHR37534">
    <property type="entry name" value="TRANSCRIPTIONAL ACTIVATOR PROTEIN UGA3"/>
    <property type="match status" value="1"/>
</dbReference>
<evidence type="ECO:0000256" key="6">
    <source>
        <dbReference type="SAM" id="MobiDB-lite"/>
    </source>
</evidence>
<dbReference type="CDD" id="cd00067">
    <property type="entry name" value="GAL4"/>
    <property type="match status" value="1"/>
</dbReference>
<reference evidence="8 9" key="1">
    <citation type="journal article" date="2023" name="Res Sq">
        <title>Genomic and morphological characterization of Knufia obscura isolated from the Mars 2020 spacecraft assembly facility.</title>
        <authorList>
            <person name="Chander A.M."/>
            <person name="Teixeira M.M."/>
            <person name="Singh N.K."/>
            <person name="Williams M.P."/>
            <person name="Parker C.W."/>
            <person name="Leo P."/>
            <person name="Stajich J.E."/>
            <person name="Torok T."/>
            <person name="Tighe S."/>
            <person name="Mason C.E."/>
            <person name="Venkateswaran K."/>
        </authorList>
    </citation>
    <scope>NUCLEOTIDE SEQUENCE [LARGE SCALE GENOMIC DNA]</scope>
    <source>
        <strain evidence="8 9">CCFEE 5817</strain>
    </source>
</reference>
<feature type="compositionally biased region" description="Polar residues" evidence="6">
    <location>
        <begin position="116"/>
        <end position="136"/>
    </location>
</feature>
<dbReference type="SUPFAM" id="SSF57701">
    <property type="entry name" value="Zn2/Cys6 DNA-binding domain"/>
    <property type="match status" value="1"/>
</dbReference>
<dbReference type="InterPro" id="IPR036864">
    <property type="entry name" value="Zn2-C6_fun-type_DNA-bd_sf"/>
</dbReference>
<evidence type="ECO:0000256" key="3">
    <source>
        <dbReference type="ARBA" id="ARBA00023125"/>
    </source>
</evidence>
<evidence type="ECO:0000259" key="7">
    <source>
        <dbReference type="PROSITE" id="PS50048"/>
    </source>
</evidence>
<dbReference type="PANTHER" id="PTHR37534:SF49">
    <property type="entry name" value="LYSINE BIOSYNTHESIS REGULATORY PROTEIN LYS14"/>
    <property type="match status" value="1"/>
</dbReference>
<dbReference type="Pfam" id="PF00172">
    <property type="entry name" value="Zn_clus"/>
    <property type="match status" value="1"/>
</dbReference>
<comment type="caution">
    <text evidence="8">The sequence shown here is derived from an EMBL/GenBank/DDBJ whole genome shotgun (WGS) entry which is preliminary data.</text>
</comment>
<dbReference type="Proteomes" id="UP001334248">
    <property type="component" value="Unassembled WGS sequence"/>
</dbReference>
<protein>
    <recommendedName>
        <fullName evidence="7">Zn(2)-C6 fungal-type domain-containing protein</fullName>
    </recommendedName>
</protein>
<dbReference type="InterPro" id="IPR021858">
    <property type="entry name" value="Fun_TF"/>
</dbReference>
<keyword evidence="9" id="KW-1185">Reference proteome</keyword>
<evidence type="ECO:0000313" key="8">
    <source>
        <dbReference type="EMBL" id="KAK5943516.1"/>
    </source>
</evidence>
<keyword evidence="3" id="KW-0238">DNA-binding</keyword>
<feature type="region of interest" description="Disordered" evidence="6">
    <location>
        <begin position="116"/>
        <end position="137"/>
    </location>
</feature>
<dbReference type="PROSITE" id="PS00463">
    <property type="entry name" value="ZN2_CY6_FUNGAL_1"/>
    <property type="match status" value="1"/>
</dbReference>
<evidence type="ECO:0000256" key="1">
    <source>
        <dbReference type="ARBA" id="ARBA00004123"/>
    </source>
</evidence>
<keyword evidence="2" id="KW-0805">Transcription regulation</keyword>
<evidence type="ECO:0000313" key="9">
    <source>
        <dbReference type="Proteomes" id="UP001334248"/>
    </source>
</evidence>
<feature type="region of interest" description="Disordered" evidence="6">
    <location>
        <begin position="46"/>
        <end position="66"/>
    </location>
</feature>
<dbReference type="GeneID" id="89997973"/>
<feature type="compositionally biased region" description="Polar residues" evidence="6">
    <location>
        <begin position="55"/>
        <end position="66"/>
    </location>
</feature>
<name>A0ABR0RSC3_9EURO</name>
<dbReference type="RefSeq" id="XP_064731606.1">
    <property type="nucleotide sequence ID" value="XM_064872948.1"/>
</dbReference>
<sequence length="552" mass="62081">MEASQPRPARSKAGCLTCKRRKVRCNEQRPRCSHCERLNLACSWPPSRPRPYQKSEGQQVPSNNNAQQDFDAALGSNAFEGFDFANIFSDDPANPVFANYSWQNAGLDIDFGTPARQTPSTTEVPQWGQSSPSAASTGRIENHELVEKFLQMKVPPILEPIESGPKWHSTRILFKSLSTDSQLVRLAIMAFSAVQYQVSGMDPQVDHRSFYDRASKELSRTLVECGKESQLSQELKHILATIFLLTYADLVTGRSEIAHSNLKEAHGAIHRADKTKIGPIERKLISWVRLLDARAVSAGGEGLFLSEKVETADPTPNRGSPLSLLATQETIDAEVEEVLFDTLYQPGIEFFQKVQSFVGRITMIDRWHRGRDTVEDETEVMALAAMISKDLAKLYEQRPALMDYVVAGHVTDKFLAQSLVRPVTRSFQTYLAGFHACYIHLHRVAYNHLPRSKNVDTAISTIRSLSHQMADSNDLLPVNLLWPLLMWGCEEQDPNERQWILQAIRGMEHNATNAKNIAELLAEVQRRQDATGSRVDVREVSHQMFQQAFAIV</sequence>
<dbReference type="EMBL" id="JAVHJV010000004">
    <property type="protein sequence ID" value="KAK5943516.1"/>
    <property type="molecule type" value="Genomic_DNA"/>
</dbReference>
<evidence type="ECO:0000256" key="4">
    <source>
        <dbReference type="ARBA" id="ARBA00023163"/>
    </source>
</evidence>
<keyword evidence="4" id="KW-0804">Transcription</keyword>
<dbReference type="PROSITE" id="PS50048">
    <property type="entry name" value="ZN2_CY6_FUNGAL_2"/>
    <property type="match status" value="1"/>
</dbReference>
<gene>
    <name evidence="8" type="ORF">PMZ80_004524</name>
</gene>
<dbReference type="Gene3D" id="4.10.240.10">
    <property type="entry name" value="Zn(2)-C6 fungal-type DNA-binding domain"/>
    <property type="match status" value="1"/>
</dbReference>
<dbReference type="InterPro" id="IPR001138">
    <property type="entry name" value="Zn2Cys6_DnaBD"/>
</dbReference>
<evidence type="ECO:0000256" key="5">
    <source>
        <dbReference type="ARBA" id="ARBA00023242"/>
    </source>
</evidence>
<comment type="subcellular location">
    <subcellularLocation>
        <location evidence="1">Nucleus</location>
    </subcellularLocation>
</comment>
<accession>A0ABR0RSC3</accession>
<evidence type="ECO:0000256" key="2">
    <source>
        <dbReference type="ARBA" id="ARBA00023015"/>
    </source>
</evidence>
<keyword evidence="5" id="KW-0539">Nucleus</keyword>
<dbReference type="Pfam" id="PF11951">
    <property type="entry name" value="Fungal_trans_2"/>
    <property type="match status" value="1"/>
</dbReference>
<feature type="domain" description="Zn(2)-C6 fungal-type" evidence="7">
    <location>
        <begin position="14"/>
        <end position="44"/>
    </location>
</feature>
<organism evidence="8 9">
    <name type="scientific">Knufia obscura</name>
    <dbReference type="NCBI Taxonomy" id="1635080"/>
    <lineage>
        <taxon>Eukaryota</taxon>
        <taxon>Fungi</taxon>
        <taxon>Dikarya</taxon>
        <taxon>Ascomycota</taxon>
        <taxon>Pezizomycotina</taxon>
        <taxon>Eurotiomycetes</taxon>
        <taxon>Chaetothyriomycetidae</taxon>
        <taxon>Chaetothyriales</taxon>
        <taxon>Trichomeriaceae</taxon>
        <taxon>Knufia</taxon>
    </lineage>
</organism>